<dbReference type="AlphaFoldDB" id="A0A210Q8H5"/>
<dbReference type="InterPro" id="IPR003961">
    <property type="entry name" value="FN3_dom"/>
</dbReference>
<dbReference type="SUPFAM" id="SSF49265">
    <property type="entry name" value="Fibronectin type III"/>
    <property type="match status" value="4"/>
</dbReference>
<evidence type="ECO:0000256" key="1">
    <source>
        <dbReference type="ARBA" id="ARBA00022737"/>
    </source>
</evidence>
<dbReference type="PANTHER" id="PTHR46708:SF2">
    <property type="entry name" value="FIBRONECTIN TYPE-III DOMAIN-CONTAINING PROTEIN"/>
    <property type="match status" value="1"/>
</dbReference>
<dbReference type="SMART" id="SM00060">
    <property type="entry name" value="FN3"/>
    <property type="match status" value="7"/>
</dbReference>
<dbReference type="InterPro" id="IPR036116">
    <property type="entry name" value="FN3_sf"/>
</dbReference>
<dbReference type="STRING" id="6573.A0A210Q8H5"/>
<organism evidence="3 4">
    <name type="scientific">Mizuhopecten yessoensis</name>
    <name type="common">Japanese scallop</name>
    <name type="synonym">Patinopecten yessoensis</name>
    <dbReference type="NCBI Taxonomy" id="6573"/>
    <lineage>
        <taxon>Eukaryota</taxon>
        <taxon>Metazoa</taxon>
        <taxon>Spiralia</taxon>
        <taxon>Lophotrochozoa</taxon>
        <taxon>Mollusca</taxon>
        <taxon>Bivalvia</taxon>
        <taxon>Autobranchia</taxon>
        <taxon>Pteriomorphia</taxon>
        <taxon>Pectinida</taxon>
        <taxon>Pectinoidea</taxon>
        <taxon>Pectinidae</taxon>
        <taxon>Mizuhopecten</taxon>
    </lineage>
</organism>
<feature type="domain" description="Fibronectin type-III" evidence="2">
    <location>
        <begin position="571"/>
        <end position="664"/>
    </location>
</feature>
<comment type="caution">
    <text evidence="3">The sequence shown here is derived from an EMBL/GenBank/DDBJ whole genome shotgun (WGS) entry which is preliminary data.</text>
</comment>
<name>A0A210Q8H5_MIZYE</name>
<protein>
    <submittedName>
        <fullName evidence="3">Receptor-type tyrosine-protein phosphatase F</fullName>
    </submittedName>
</protein>
<feature type="domain" description="Fibronectin type-III" evidence="2">
    <location>
        <begin position="448"/>
        <end position="568"/>
    </location>
</feature>
<dbReference type="Proteomes" id="UP000242188">
    <property type="component" value="Unassembled WGS sequence"/>
</dbReference>
<proteinExistence type="predicted"/>
<dbReference type="PROSITE" id="PS50853">
    <property type="entry name" value="FN3"/>
    <property type="match status" value="4"/>
</dbReference>
<keyword evidence="1" id="KW-0677">Repeat</keyword>
<dbReference type="OrthoDB" id="6272991at2759"/>
<dbReference type="Gene3D" id="2.60.40.10">
    <property type="entry name" value="Immunoglobulins"/>
    <property type="match status" value="5"/>
</dbReference>
<reference evidence="3 4" key="1">
    <citation type="journal article" date="2017" name="Nat. Ecol. Evol.">
        <title>Scallop genome provides insights into evolution of bilaterian karyotype and development.</title>
        <authorList>
            <person name="Wang S."/>
            <person name="Zhang J."/>
            <person name="Jiao W."/>
            <person name="Li J."/>
            <person name="Xun X."/>
            <person name="Sun Y."/>
            <person name="Guo X."/>
            <person name="Huan P."/>
            <person name="Dong B."/>
            <person name="Zhang L."/>
            <person name="Hu X."/>
            <person name="Sun X."/>
            <person name="Wang J."/>
            <person name="Zhao C."/>
            <person name="Wang Y."/>
            <person name="Wang D."/>
            <person name="Huang X."/>
            <person name="Wang R."/>
            <person name="Lv J."/>
            <person name="Li Y."/>
            <person name="Zhang Z."/>
            <person name="Liu B."/>
            <person name="Lu W."/>
            <person name="Hui Y."/>
            <person name="Liang J."/>
            <person name="Zhou Z."/>
            <person name="Hou R."/>
            <person name="Li X."/>
            <person name="Liu Y."/>
            <person name="Li H."/>
            <person name="Ning X."/>
            <person name="Lin Y."/>
            <person name="Zhao L."/>
            <person name="Xing Q."/>
            <person name="Dou J."/>
            <person name="Li Y."/>
            <person name="Mao J."/>
            <person name="Guo H."/>
            <person name="Dou H."/>
            <person name="Li T."/>
            <person name="Mu C."/>
            <person name="Jiang W."/>
            <person name="Fu Q."/>
            <person name="Fu X."/>
            <person name="Miao Y."/>
            <person name="Liu J."/>
            <person name="Yu Q."/>
            <person name="Li R."/>
            <person name="Liao H."/>
            <person name="Li X."/>
            <person name="Kong Y."/>
            <person name="Jiang Z."/>
            <person name="Chourrout D."/>
            <person name="Li R."/>
            <person name="Bao Z."/>
        </authorList>
    </citation>
    <scope>NUCLEOTIDE SEQUENCE [LARGE SCALE GENOMIC DNA]</scope>
    <source>
        <strain evidence="3 4">PY_sf001</strain>
    </source>
</reference>
<feature type="domain" description="Fibronectin type-III" evidence="2">
    <location>
        <begin position="164"/>
        <end position="265"/>
    </location>
</feature>
<dbReference type="CDD" id="cd00063">
    <property type="entry name" value="FN3"/>
    <property type="match status" value="5"/>
</dbReference>
<accession>A0A210Q8H5</accession>
<evidence type="ECO:0000313" key="3">
    <source>
        <dbReference type="EMBL" id="OWF44989.1"/>
    </source>
</evidence>
<feature type="domain" description="Fibronectin type-III" evidence="2">
    <location>
        <begin position="346"/>
        <end position="444"/>
    </location>
</feature>
<dbReference type="EMBL" id="NEDP02004628">
    <property type="protein sequence ID" value="OWF44989.1"/>
    <property type="molecule type" value="Genomic_DNA"/>
</dbReference>
<keyword evidence="3" id="KW-0675">Receptor</keyword>
<keyword evidence="4" id="KW-1185">Reference proteome</keyword>
<dbReference type="Pfam" id="PF00041">
    <property type="entry name" value="fn3"/>
    <property type="match status" value="5"/>
</dbReference>
<dbReference type="InterPro" id="IPR013783">
    <property type="entry name" value="Ig-like_fold"/>
</dbReference>
<gene>
    <name evidence="3" type="ORF">KP79_PYT07799</name>
</gene>
<evidence type="ECO:0000259" key="2">
    <source>
        <dbReference type="PROSITE" id="PS50853"/>
    </source>
</evidence>
<evidence type="ECO:0000313" key="4">
    <source>
        <dbReference type="Proteomes" id="UP000242188"/>
    </source>
</evidence>
<sequence length="960" mass="104618">MFTVNYFVVNGLIAKSFAVGVEGTSTVTIEWVAPSPESKQVKRYEVHWTPLLPNGTGNYSAGNATNVRLIGFVSGQQYAFYVKTIEHGSRRYEQYVQTASKSITMDAGLGVACNASNIACADYNSNCAKTDNGLSTVCRCRASFFDSNGFNTPGGMCINMSTLAVTDLTLVTEGTETVNISWTPPPLEYTDQVSRYVVSWTPVTHINGSVSYNALLSTDIQLVGFTPGQTYTFYIYSVESGSRKTEQNISSVPSVITMKPHTPSDFTETDVDGPVITLSWFLHKGVKTFYEVISTPTLGMANVTTESITYSVNVSDGQQYNTSITAVSGNERSDPLYSSFTTVSKTPDPPTLSNTTFCNSTTNESIALVWTAPEYPRGNIQYYVVKSITTGAIYTTISGKTEYVVAGLKPGTLYTFSVASVNDAVTYGNQSDYSKQYECRTDAAISMAPSTLLVTQIQSREFTLNWTKPTITNGALSGYRLTVTDGSACVKEVIFACHTCPLWVAIPYDCPVGTKQTVVVLPIHLDGVFNYTVHDILPYTNYTVSVLAVNAAGDGVPVTEYTATDQEVPQHPTDLNVSVLSATEIFVTWTISGLEPGPTTFELHVIPGIPEINRTETIRGFYTRDYTVKNLEEFRTYTFNITAVTDKGSSGFQQALPSATTQAIVPDTVGNFLVTRPDGPNFATVRVSWQLPSLLDRNSDVTQFVFSYNSTGGNVTSHSEVIAVDSDPNPVTKNVTVVPLNTYIIEVYAVGEDSTGSILIGTKSMMTYFAPAGPPPLDVDESIIPSTSNIDIQATHTTFALNIEKRFFTNIVYGPIVDYTLVLCKERCTGLDDKSETKAENYLSTLDGWKAAKTKGFSQMYRAMSKSEFDSAFIAGNKAATTFRIVIGKVTNCSQSTKQYCNGPLQVESTYFLKAAICTVGGCTLSSKYGPFSTLEGIGHFNLIYLLSSNCLIMNDFFFY</sequence>
<dbReference type="PANTHER" id="PTHR46708">
    <property type="entry name" value="TENASCIN"/>
    <property type="match status" value="1"/>
</dbReference>
<dbReference type="InterPro" id="IPR050991">
    <property type="entry name" value="ECM_Regulatory_Proteins"/>
</dbReference>